<organism evidence="1 2">
    <name type="scientific">Gossypium arboreum</name>
    <name type="common">Tree cotton</name>
    <name type="synonym">Gossypium nanking</name>
    <dbReference type="NCBI Taxonomy" id="29729"/>
    <lineage>
        <taxon>Eukaryota</taxon>
        <taxon>Viridiplantae</taxon>
        <taxon>Streptophyta</taxon>
        <taxon>Embryophyta</taxon>
        <taxon>Tracheophyta</taxon>
        <taxon>Spermatophyta</taxon>
        <taxon>Magnoliopsida</taxon>
        <taxon>eudicotyledons</taxon>
        <taxon>Gunneridae</taxon>
        <taxon>Pentapetalae</taxon>
        <taxon>rosids</taxon>
        <taxon>malvids</taxon>
        <taxon>Malvales</taxon>
        <taxon>Malvaceae</taxon>
        <taxon>Malvoideae</taxon>
        <taxon>Gossypium</taxon>
    </lineage>
</organism>
<sequence>MNDTSNPTQFKAHDGYGLSFPQGPITRSKSKQLKSKLNLFVQGFIIKKFCEEKLKLQDDKLWSSIRSEDEFKRSKFVRGLKISIHDDKTVWNMLTSLSITLQEAQSSPHA</sequence>
<name>A0ABR0PFE5_GOSAR</name>
<evidence type="ECO:0000313" key="2">
    <source>
        <dbReference type="Proteomes" id="UP001358586"/>
    </source>
</evidence>
<dbReference type="Proteomes" id="UP001358586">
    <property type="component" value="Chromosome 7"/>
</dbReference>
<dbReference type="EMBL" id="JARKNE010000007">
    <property type="protein sequence ID" value="KAK5819963.1"/>
    <property type="molecule type" value="Genomic_DNA"/>
</dbReference>
<accession>A0ABR0PFE5</accession>
<proteinExistence type="predicted"/>
<protein>
    <submittedName>
        <fullName evidence="1">Uncharacterized protein</fullName>
    </submittedName>
</protein>
<keyword evidence="2" id="KW-1185">Reference proteome</keyword>
<reference evidence="1 2" key="1">
    <citation type="submission" date="2023-03" db="EMBL/GenBank/DDBJ databases">
        <title>WGS of Gossypium arboreum.</title>
        <authorList>
            <person name="Yu D."/>
        </authorList>
    </citation>
    <scope>NUCLEOTIDE SEQUENCE [LARGE SCALE GENOMIC DNA]</scope>
    <source>
        <tissue evidence="1">Leaf</tissue>
    </source>
</reference>
<evidence type="ECO:0000313" key="1">
    <source>
        <dbReference type="EMBL" id="KAK5819963.1"/>
    </source>
</evidence>
<gene>
    <name evidence="1" type="ORF">PVK06_025001</name>
</gene>
<comment type="caution">
    <text evidence="1">The sequence shown here is derived from an EMBL/GenBank/DDBJ whole genome shotgun (WGS) entry which is preliminary data.</text>
</comment>